<dbReference type="PANTHER" id="PTHR10622:SF10">
    <property type="entry name" value="HET DOMAIN-CONTAINING PROTEIN"/>
    <property type="match status" value="1"/>
</dbReference>
<name>F8PU10_SERL3</name>
<dbReference type="Proteomes" id="UP000008063">
    <property type="component" value="Unassembled WGS sequence"/>
</dbReference>
<dbReference type="HOGENOM" id="CLU_000288_138_0_1"/>
<dbReference type="Pfam" id="PF06985">
    <property type="entry name" value="HET"/>
    <property type="match status" value="1"/>
</dbReference>
<dbReference type="InterPro" id="IPR010730">
    <property type="entry name" value="HET"/>
</dbReference>
<reference evidence="3" key="1">
    <citation type="journal article" date="2011" name="Science">
        <title>The plant cell wall-decomposing machinery underlies the functional diversity of forest fungi.</title>
        <authorList>
            <person name="Eastwood D.C."/>
            <person name="Floudas D."/>
            <person name="Binder M."/>
            <person name="Majcherczyk A."/>
            <person name="Schneider P."/>
            <person name="Aerts A."/>
            <person name="Asiegbu F.O."/>
            <person name="Baker S.E."/>
            <person name="Barry K."/>
            <person name="Bendiksby M."/>
            <person name="Blumentritt M."/>
            <person name="Coutinho P.M."/>
            <person name="Cullen D."/>
            <person name="de Vries R.P."/>
            <person name="Gathman A."/>
            <person name="Goodell B."/>
            <person name="Henrissat B."/>
            <person name="Ihrmark K."/>
            <person name="Kauserud H."/>
            <person name="Kohler A."/>
            <person name="LaButti K."/>
            <person name="Lapidus A."/>
            <person name="Lavin J.L."/>
            <person name="Lee Y.-H."/>
            <person name="Lindquist E."/>
            <person name="Lilly W."/>
            <person name="Lucas S."/>
            <person name="Morin E."/>
            <person name="Murat C."/>
            <person name="Oguiza J.A."/>
            <person name="Park J."/>
            <person name="Pisabarro A.G."/>
            <person name="Riley R."/>
            <person name="Rosling A."/>
            <person name="Salamov A."/>
            <person name="Schmidt O."/>
            <person name="Schmutz J."/>
            <person name="Skrede I."/>
            <person name="Stenlid J."/>
            <person name="Wiebenga A."/>
            <person name="Xie X."/>
            <person name="Kuees U."/>
            <person name="Hibbett D.S."/>
            <person name="Hoffmeister D."/>
            <person name="Hoegberg N."/>
            <person name="Martin F."/>
            <person name="Grigoriev I.V."/>
            <person name="Watkinson S.C."/>
        </authorList>
    </citation>
    <scope>NUCLEOTIDE SEQUENCE [LARGE SCALE GENOMIC DNA]</scope>
    <source>
        <strain evidence="3">strain S7.3</strain>
    </source>
</reference>
<dbReference type="InParanoid" id="F8PU10"/>
<dbReference type="STRING" id="936435.F8PU10"/>
<evidence type="ECO:0000259" key="1">
    <source>
        <dbReference type="Pfam" id="PF06985"/>
    </source>
</evidence>
<dbReference type="AlphaFoldDB" id="F8PU10"/>
<evidence type="ECO:0000313" key="2">
    <source>
        <dbReference type="EMBL" id="EGN99635.1"/>
    </source>
</evidence>
<accession>F8PU10</accession>
<feature type="non-terminal residue" evidence="2">
    <location>
        <position position="1"/>
    </location>
</feature>
<protein>
    <recommendedName>
        <fullName evidence="1">Heterokaryon incompatibility domain-containing protein</fullName>
    </recommendedName>
</protein>
<feature type="domain" description="Heterokaryon incompatibility" evidence="1">
    <location>
        <begin position="15"/>
        <end position="64"/>
    </location>
</feature>
<sequence>AGVEKLRTFCDKAFKDFGCKWAWSDTCCINKSSSAEHEESIRSMFTWYQNAKVCIAYLGDVEENNWHKSTWFSRGWTLQELLAPHRLKIFVSGWKPLTSTGDNDKSNGRVLQTLWHATSIPIGDLQKFEPGLDRVREKLAWASKRKTTRTEDMAYCLIGIFDISLPISYGEGNRAFYRLQAEIMRNSNDWGMLLW</sequence>
<evidence type="ECO:0000313" key="3">
    <source>
        <dbReference type="Proteomes" id="UP000008063"/>
    </source>
</evidence>
<dbReference type="EMBL" id="GL945479">
    <property type="protein sequence ID" value="EGN99635.1"/>
    <property type="molecule type" value="Genomic_DNA"/>
</dbReference>
<dbReference type="PANTHER" id="PTHR10622">
    <property type="entry name" value="HET DOMAIN-CONTAINING PROTEIN"/>
    <property type="match status" value="1"/>
</dbReference>
<dbReference type="OMA" id="VEITIAY"/>
<keyword evidence="3" id="KW-1185">Reference proteome</keyword>
<feature type="non-terminal residue" evidence="2">
    <location>
        <position position="195"/>
    </location>
</feature>
<gene>
    <name evidence="2" type="ORF">SERLA73DRAFT_14510</name>
</gene>
<proteinExistence type="predicted"/>
<dbReference type="OrthoDB" id="5122891at2759"/>
<organism evidence="3">
    <name type="scientific">Serpula lacrymans var. lacrymans (strain S7.3)</name>
    <name type="common">Dry rot fungus</name>
    <dbReference type="NCBI Taxonomy" id="936435"/>
    <lineage>
        <taxon>Eukaryota</taxon>
        <taxon>Fungi</taxon>
        <taxon>Dikarya</taxon>
        <taxon>Basidiomycota</taxon>
        <taxon>Agaricomycotina</taxon>
        <taxon>Agaricomycetes</taxon>
        <taxon>Agaricomycetidae</taxon>
        <taxon>Boletales</taxon>
        <taxon>Coniophorineae</taxon>
        <taxon>Serpulaceae</taxon>
        <taxon>Serpula</taxon>
    </lineage>
</organism>